<comment type="caution">
    <text evidence="2">The sequence shown here is derived from an EMBL/GenBank/DDBJ whole genome shotgun (WGS) entry which is preliminary data.</text>
</comment>
<accession>A0A1Y3ANU6</accession>
<proteinExistence type="predicted"/>
<dbReference type="Proteomes" id="UP000194236">
    <property type="component" value="Unassembled WGS sequence"/>
</dbReference>
<feature type="compositionally biased region" description="Low complexity" evidence="1">
    <location>
        <begin position="50"/>
        <end position="69"/>
    </location>
</feature>
<evidence type="ECO:0000313" key="2">
    <source>
        <dbReference type="EMBL" id="OTF70109.1"/>
    </source>
</evidence>
<feature type="compositionally biased region" description="Polar residues" evidence="1">
    <location>
        <begin position="90"/>
        <end position="113"/>
    </location>
</feature>
<name>A0A1Y3ANU6_EURMA</name>
<protein>
    <submittedName>
        <fullName evidence="2">Uncharacterized protein</fullName>
    </submittedName>
</protein>
<evidence type="ECO:0000313" key="3">
    <source>
        <dbReference type="Proteomes" id="UP000194236"/>
    </source>
</evidence>
<feature type="compositionally biased region" description="Polar residues" evidence="1">
    <location>
        <begin position="70"/>
        <end position="79"/>
    </location>
</feature>
<sequence>MEPMVLLYCHQFLQHRMGIFQKTIGQLKVLIQMEFPLQAHKQAPRAEFDSMSNLSSNSSNTSISNNNISQPNQKTSNIPLFQELDPLNKKGNSPLNLKNFNDNRNRSPMLNNPNGLDSSLSSMNSSNSSLFNNSRN</sequence>
<evidence type="ECO:0000256" key="1">
    <source>
        <dbReference type="SAM" id="MobiDB-lite"/>
    </source>
</evidence>
<feature type="compositionally biased region" description="Low complexity" evidence="1">
    <location>
        <begin position="114"/>
        <end position="136"/>
    </location>
</feature>
<reference evidence="2 3" key="1">
    <citation type="submission" date="2017-03" db="EMBL/GenBank/DDBJ databases">
        <title>Genome Survey of Euroglyphus maynei.</title>
        <authorList>
            <person name="Arlian L.G."/>
            <person name="Morgan M.S."/>
            <person name="Rider S.D."/>
        </authorList>
    </citation>
    <scope>NUCLEOTIDE SEQUENCE [LARGE SCALE GENOMIC DNA]</scope>
    <source>
        <strain evidence="2">Arlian Lab</strain>
        <tissue evidence="2">Whole body</tissue>
    </source>
</reference>
<keyword evidence="3" id="KW-1185">Reference proteome</keyword>
<feature type="non-terminal residue" evidence="2">
    <location>
        <position position="136"/>
    </location>
</feature>
<gene>
    <name evidence="2" type="ORF">BLA29_001234</name>
</gene>
<dbReference type="AlphaFoldDB" id="A0A1Y3ANU6"/>
<dbReference type="EMBL" id="MUJZ01067270">
    <property type="protein sequence ID" value="OTF70109.1"/>
    <property type="molecule type" value="Genomic_DNA"/>
</dbReference>
<organism evidence="2 3">
    <name type="scientific">Euroglyphus maynei</name>
    <name type="common">Mayne's house dust mite</name>
    <dbReference type="NCBI Taxonomy" id="6958"/>
    <lineage>
        <taxon>Eukaryota</taxon>
        <taxon>Metazoa</taxon>
        <taxon>Ecdysozoa</taxon>
        <taxon>Arthropoda</taxon>
        <taxon>Chelicerata</taxon>
        <taxon>Arachnida</taxon>
        <taxon>Acari</taxon>
        <taxon>Acariformes</taxon>
        <taxon>Sarcoptiformes</taxon>
        <taxon>Astigmata</taxon>
        <taxon>Psoroptidia</taxon>
        <taxon>Analgoidea</taxon>
        <taxon>Pyroglyphidae</taxon>
        <taxon>Pyroglyphinae</taxon>
        <taxon>Euroglyphus</taxon>
    </lineage>
</organism>
<feature type="region of interest" description="Disordered" evidence="1">
    <location>
        <begin position="42"/>
        <end position="136"/>
    </location>
</feature>